<dbReference type="Pfam" id="PF00083">
    <property type="entry name" value="Sugar_tr"/>
    <property type="match status" value="1"/>
</dbReference>
<dbReference type="PANTHER" id="PTHR23503:SF8">
    <property type="entry name" value="FACILITATED GLUCOSE TRANSPORTER PROTEIN 1"/>
    <property type="match status" value="1"/>
</dbReference>
<evidence type="ECO:0000256" key="6">
    <source>
        <dbReference type="SAM" id="MobiDB-lite"/>
    </source>
</evidence>
<keyword evidence="9" id="KW-1185">Reference proteome</keyword>
<accession>A0ABY6KIS8</accession>
<gene>
    <name evidence="8" type="ORF">LAZ67_6000056</name>
</gene>
<evidence type="ECO:0000256" key="2">
    <source>
        <dbReference type="ARBA" id="ARBA00022448"/>
    </source>
</evidence>
<evidence type="ECO:0000313" key="8">
    <source>
        <dbReference type="EMBL" id="UYV68528.1"/>
    </source>
</evidence>
<feature type="transmembrane region" description="Helical" evidence="7">
    <location>
        <begin position="13"/>
        <end position="30"/>
    </location>
</feature>
<dbReference type="Gene3D" id="1.20.1250.20">
    <property type="entry name" value="MFS general substrate transporter like domains"/>
    <property type="match status" value="1"/>
</dbReference>
<keyword evidence="4 7" id="KW-1133">Transmembrane helix</keyword>
<protein>
    <submittedName>
        <fullName evidence="8">SLC2A1</fullName>
    </submittedName>
</protein>
<feature type="compositionally biased region" description="Basic and acidic residues" evidence="6">
    <location>
        <begin position="99"/>
        <end position="125"/>
    </location>
</feature>
<feature type="region of interest" description="Disordered" evidence="6">
    <location>
        <begin position="74"/>
        <end position="125"/>
    </location>
</feature>
<dbReference type="EMBL" id="CP092868">
    <property type="protein sequence ID" value="UYV68528.1"/>
    <property type="molecule type" value="Genomic_DNA"/>
</dbReference>
<keyword evidence="5 7" id="KW-0472">Membrane</keyword>
<reference evidence="8 9" key="1">
    <citation type="submission" date="2022-01" db="EMBL/GenBank/DDBJ databases">
        <title>A chromosomal length assembly of Cordylochernes scorpioides.</title>
        <authorList>
            <person name="Zeh D."/>
            <person name="Zeh J."/>
        </authorList>
    </citation>
    <scope>NUCLEOTIDE SEQUENCE [LARGE SCALE GENOMIC DNA]</scope>
    <source>
        <strain evidence="8">IN4F17</strain>
        <tissue evidence="8">Whole Body</tissue>
    </source>
</reference>
<evidence type="ECO:0000256" key="7">
    <source>
        <dbReference type="SAM" id="Phobius"/>
    </source>
</evidence>
<comment type="subcellular location">
    <subcellularLocation>
        <location evidence="1">Membrane</location>
    </subcellularLocation>
</comment>
<dbReference type="InterPro" id="IPR045263">
    <property type="entry name" value="GLUT"/>
</dbReference>
<keyword evidence="3 7" id="KW-0812">Transmembrane</keyword>
<evidence type="ECO:0000256" key="4">
    <source>
        <dbReference type="ARBA" id="ARBA00022989"/>
    </source>
</evidence>
<sequence length="125" mass="14318">MCCTRVQNALGDYTFLVFTVVLVFFWTYTYRSVPETRGRSVEEITAEFRQNAYGSKDNLLLFLENNGETHHCDLQKSREPILNSQPGSPSSRKRQIVYSDEHVAKSDKKEAPSIDRLCKPADLGR</sequence>
<evidence type="ECO:0000256" key="3">
    <source>
        <dbReference type="ARBA" id="ARBA00022692"/>
    </source>
</evidence>
<name>A0ABY6KIS8_9ARAC</name>
<proteinExistence type="predicted"/>
<evidence type="ECO:0000313" key="9">
    <source>
        <dbReference type="Proteomes" id="UP001235939"/>
    </source>
</evidence>
<dbReference type="InterPro" id="IPR005828">
    <property type="entry name" value="MFS_sugar_transport-like"/>
</dbReference>
<keyword evidence="2" id="KW-0813">Transport</keyword>
<dbReference type="PANTHER" id="PTHR23503">
    <property type="entry name" value="SOLUTE CARRIER FAMILY 2"/>
    <property type="match status" value="1"/>
</dbReference>
<dbReference type="InterPro" id="IPR036259">
    <property type="entry name" value="MFS_trans_sf"/>
</dbReference>
<evidence type="ECO:0000256" key="5">
    <source>
        <dbReference type="ARBA" id="ARBA00023136"/>
    </source>
</evidence>
<organism evidence="8 9">
    <name type="scientific">Cordylochernes scorpioides</name>
    <dbReference type="NCBI Taxonomy" id="51811"/>
    <lineage>
        <taxon>Eukaryota</taxon>
        <taxon>Metazoa</taxon>
        <taxon>Ecdysozoa</taxon>
        <taxon>Arthropoda</taxon>
        <taxon>Chelicerata</taxon>
        <taxon>Arachnida</taxon>
        <taxon>Pseudoscorpiones</taxon>
        <taxon>Cheliferoidea</taxon>
        <taxon>Chernetidae</taxon>
        <taxon>Cordylochernes</taxon>
    </lineage>
</organism>
<dbReference type="Proteomes" id="UP001235939">
    <property type="component" value="Chromosome 06"/>
</dbReference>
<evidence type="ECO:0000256" key="1">
    <source>
        <dbReference type="ARBA" id="ARBA00004370"/>
    </source>
</evidence>